<dbReference type="EMBL" id="FUWP01000001">
    <property type="protein sequence ID" value="SJZ64254.1"/>
    <property type="molecule type" value="Genomic_DNA"/>
</dbReference>
<name>A0A1T4MC03_9GAMM</name>
<reference evidence="2 3" key="1">
    <citation type="submission" date="2017-02" db="EMBL/GenBank/DDBJ databases">
        <authorList>
            <person name="Peterson S.W."/>
        </authorList>
    </citation>
    <scope>NUCLEOTIDE SEQUENCE [LARGE SCALE GENOMIC DNA]</scope>
    <source>
        <strain evidence="2 3">CECT 9189</strain>
    </source>
</reference>
<organism evidence="2 3">
    <name type="scientific">Photobacterium toruni</name>
    <dbReference type="NCBI Taxonomy" id="1935446"/>
    <lineage>
        <taxon>Bacteria</taxon>
        <taxon>Pseudomonadati</taxon>
        <taxon>Pseudomonadota</taxon>
        <taxon>Gammaproteobacteria</taxon>
        <taxon>Vibrionales</taxon>
        <taxon>Vibrionaceae</taxon>
        <taxon>Photobacterium</taxon>
    </lineage>
</organism>
<dbReference type="RefSeq" id="WP_080173262.1">
    <property type="nucleotide sequence ID" value="NZ_AP024854.1"/>
</dbReference>
<dbReference type="EMBL" id="JAYXUG010000004">
    <property type="protein sequence ID" value="MEC6831580.1"/>
    <property type="molecule type" value="Genomic_DNA"/>
</dbReference>
<dbReference type="Proteomes" id="UP000191116">
    <property type="component" value="Unassembled WGS sequence"/>
</dbReference>
<evidence type="ECO:0000313" key="4">
    <source>
        <dbReference type="Proteomes" id="UP001306119"/>
    </source>
</evidence>
<evidence type="ECO:0000313" key="1">
    <source>
        <dbReference type="EMBL" id="MEC6831580.1"/>
    </source>
</evidence>
<dbReference type="OrthoDB" id="5817128at2"/>
<protein>
    <submittedName>
        <fullName evidence="2">Uncharacterized protein</fullName>
    </submittedName>
</protein>
<dbReference type="AlphaFoldDB" id="A0A1T4MC03"/>
<accession>A0A1T4MC03</accession>
<keyword evidence="4" id="KW-1185">Reference proteome</keyword>
<proteinExistence type="predicted"/>
<reference evidence="1 4" key="2">
    <citation type="submission" date="2024-01" db="EMBL/GenBank/DDBJ databases">
        <title>Active colonisers of the gastrointestinal tract of Atlantic salmon farmed in a warm water region.</title>
        <authorList>
            <person name="Bowman J.P."/>
        </authorList>
    </citation>
    <scope>NUCLEOTIDE SEQUENCE [LARGE SCALE GENOMIC DNA]</scope>
    <source>
        <strain evidence="1 4">S3MW1</strain>
    </source>
</reference>
<evidence type="ECO:0000313" key="2">
    <source>
        <dbReference type="EMBL" id="SJZ64254.1"/>
    </source>
</evidence>
<dbReference type="Proteomes" id="UP001306119">
    <property type="component" value="Unassembled WGS sequence"/>
</dbReference>
<evidence type="ECO:0000313" key="3">
    <source>
        <dbReference type="Proteomes" id="UP000191116"/>
    </source>
</evidence>
<sequence>MNNFQSYSQLLPCFDCRKNTAEADLGWLTPAMHDSVQQQITTIITGNTAFGDDLTVIITCSPEEARDYLLLNAFGYTEDELTSNGIDADDLKEIEQEIAASTTALGQVTFEHEIALQACSLCE</sequence>
<gene>
    <name evidence="2" type="ORF">CZ814_00476</name>
    <name evidence="1" type="ORF">VXS06_07335</name>
</gene>